<dbReference type="PANTHER" id="PTHR23321:SF26">
    <property type="entry name" value="SMALL RIBOSOMAL SUBUNIT PROTEIN US15M"/>
    <property type="match status" value="1"/>
</dbReference>
<evidence type="ECO:0000313" key="9">
    <source>
        <dbReference type="Proteomes" id="UP000244959"/>
    </source>
</evidence>
<comment type="similarity">
    <text evidence="4 5">Belongs to the universal ribosomal protein uS15 family.</text>
</comment>
<comment type="subunit">
    <text evidence="3 4">Part of the 30S ribosomal subunit. Forms a bridge to the 50S subunit in the 70S ribosome, contacting the 23S rRNA.</text>
</comment>
<dbReference type="PANTHER" id="PTHR23321">
    <property type="entry name" value="RIBOSOMAL PROTEIN S15, BACTERIAL AND ORGANELLAR"/>
    <property type="match status" value="1"/>
</dbReference>
<dbReference type="GO" id="GO:0006412">
    <property type="term" value="P:translation"/>
    <property type="evidence" value="ECO:0007669"/>
    <property type="project" value="UniProtKB-UniRule"/>
</dbReference>
<reference evidence="6 8" key="1">
    <citation type="submission" date="2015-02" db="EMBL/GenBank/DDBJ databases">
        <title>Genome Sequencing of Rickettsiales.</title>
        <authorList>
            <person name="Daugherty S.C."/>
            <person name="Su Q."/>
            <person name="Abolude K."/>
            <person name="Beier-Sexton M."/>
            <person name="Carlyon J.A."/>
            <person name="Carter R."/>
            <person name="Day N.P."/>
            <person name="Dumler S.J."/>
            <person name="Dyachenko V."/>
            <person name="Godinez A."/>
            <person name="Kurtti T.J."/>
            <person name="Lichay M."/>
            <person name="Mullins K.E."/>
            <person name="Ott S."/>
            <person name="Pappas-Brown V."/>
            <person name="Paris D.H."/>
            <person name="Patel P."/>
            <person name="Richards A.L."/>
            <person name="Sadzewicz L."/>
            <person name="Sears K."/>
            <person name="Seidman D."/>
            <person name="Sengamalay N."/>
            <person name="Stenos J."/>
            <person name="Tallon L.J."/>
            <person name="Vincent G."/>
            <person name="Fraser C.M."/>
            <person name="Munderloh U."/>
            <person name="Dunning-Hotopp J.C."/>
        </authorList>
    </citation>
    <scope>NUCLEOTIDE SEQUENCE [LARGE SCALE GENOMIC DNA]</scope>
    <source>
        <strain evidence="6 8">Gilliam</strain>
    </source>
</reference>
<keyword evidence="2 4" id="KW-0687">Ribonucleoprotein</keyword>
<proteinExistence type="inferred from homology"/>
<evidence type="ECO:0000256" key="3">
    <source>
        <dbReference type="ARBA" id="ARBA00064542"/>
    </source>
</evidence>
<dbReference type="SMART" id="SM01387">
    <property type="entry name" value="Ribosomal_S15"/>
    <property type="match status" value="1"/>
</dbReference>
<evidence type="ECO:0000313" key="7">
    <source>
        <dbReference type="EMBL" id="SPR03230.1"/>
    </source>
</evidence>
<evidence type="ECO:0000313" key="8">
    <source>
        <dbReference type="Proteomes" id="UP000033769"/>
    </source>
</evidence>
<dbReference type="Gene3D" id="6.10.250.3130">
    <property type="match status" value="1"/>
</dbReference>
<evidence type="ECO:0000256" key="2">
    <source>
        <dbReference type="ARBA" id="ARBA00023274"/>
    </source>
</evidence>
<sequence length="89" mass="10408">MSITVERKKALISEYADLENNTGSVEVQCAILTERIINLTQHCKINFKDFHSKRGLLMLVSSRRKLLSYLKKKDLNRYTQLINRLGLRK</sequence>
<dbReference type="AlphaFoldDB" id="A0A0F3MDN8"/>
<dbReference type="RefSeq" id="WP_011944309.1">
    <property type="nucleotide sequence ID" value="NZ_LS398551.1"/>
</dbReference>
<comment type="function">
    <text evidence="4">One of the primary rRNA binding proteins, it binds directly to 16S rRNA where it helps nucleate assembly of the platform of the 30S subunit by binding and bridging several RNA helices of the 16S rRNA.</text>
</comment>
<dbReference type="FunFam" id="1.10.287.10:FF:000002">
    <property type="entry name" value="30S ribosomal protein S15"/>
    <property type="match status" value="1"/>
</dbReference>
<dbReference type="EMBL" id="LANO01000004">
    <property type="protein sequence ID" value="KJV53776.1"/>
    <property type="molecule type" value="Genomic_DNA"/>
</dbReference>
<dbReference type="GO" id="GO:0019843">
    <property type="term" value="F:rRNA binding"/>
    <property type="evidence" value="ECO:0007669"/>
    <property type="project" value="UniProtKB-UniRule"/>
</dbReference>
<accession>A0A0F3MDN8</accession>
<dbReference type="InterPro" id="IPR005290">
    <property type="entry name" value="Ribosomal_uS15_bac-type"/>
</dbReference>
<comment type="function">
    <text evidence="4">Forms an intersubunit bridge (bridge B4) with the 23S rRNA of the 50S subunit in the ribosome.</text>
</comment>
<dbReference type="PATRIC" id="fig|1359184.3.peg.1834"/>
<dbReference type="Proteomes" id="UP000033769">
    <property type="component" value="Unassembled WGS sequence"/>
</dbReference>
<evidence type="ECO:0000256" key="4">
    <source>
        <dbReference type="HAMAP-Rule" id="MF_01343"/>
    </source>
</evidence>
<dbReference type="CDD" id="cd00677">
    <property type="entry name" value="S15_NS1_EPRS_RNA-bind"/>
    <property type="match status" value="1"/>
</dbReference>
<dbReference type="EMBL" id="LS398551">
    <property type="protein sequence ID" value="SPR03230.1"/>
    <property type="molecule type" value="Genomic_DNA"/>
</dbReference>
<dbReference type="Pfam" id="PF00312">
    <property type="entry name" value="Ribosomal_S15"/>
    <property type="match status" value="1"/>
</dbReference>
<dbReference type="InterPro" id="IPR009068">
    <property type="entry name" value="uS15_NS1_RNA-bd_sf"/>
</dbReference>
<evidence type="ECO:0000256" key="5">
    <source>
        <dbReference type="RuleBase" id="RU003919"/>
    </source>
</evidence>
<dbReference type="Proteomes" id="UP000244959">
    <property type="component" value="Chromosome I"/>
</dbReference>
<dbReference type="HAMAP" id="MF_01343_B">
    <property type="entry name" value="Ribosomal_uS15_B"/>
    <property type="match status" value="1"/>
</dbReference>
<name>A0A0F3MDN8_ORITS</name>
<reference evidence="9" key="2">
    <citation type="submission" date="2018-03" db="EMBL/GenBank/DDBJ databases">
        <authorList>
            <person name="Batty M. E."/>
            <person name="Batty M E."/>
        </authorList>
    </citation>
    <scope>NUCLEOTIDE SEQUENCE [LARGE SCALE GENOMIC DNA]</scope>
    <source>
        <strain evidence="9">Gilliam</strain>
    </source>
</reference>
<keyword evidence="4" id="KW-0699">rRNA-binding</keyword>
<dbReference type="NCBIfam" id="TIGR00952">
    <property type="entry name" value="S15_bact"/>
    <property type="match status" value="1"/>
</dbReference>
<reference evidence="7" key="3">
    <citation type="submission" date="2018-03" db="EMBL/GenBank/DDBJ databases">
        <authorList>
            <person name="Keele B.F."/>
        </authorList>
    </citation>
    <scope>NUCLEOTIDE SEQUENCE [LARGE SCALE GENOMIC DNA]</scope>
    <source>
        <strain evidence="7">Gilliam</strain>
    </source>
</reference>
<dbReference type="InterPro" id="IPR000589">
    <property type="entry name" value="Ribosomal_uS15"/>
</dbReference>
<evidence type="ECO:0000313" key="6">
    <source>
        <dbReference type="EMBL" id="KJV53776.1"/>
    </source>
</evidence>
<keyword evidence="9" id="KW-1185">Reference proteome</keyword>
<dbReference type="Gene3D" id="1.10.287.10">
    <property type="entry name" value="S15/NS1, RNA-binding"/>
    <property type="match status" value="1"/>
</dbReference>
<dbReference type="GO" id="GO:0022627">
    <property type="term" value="C:cytosolic small ribosomal subunit"/>
    <property type="evidence" value="ECO:0007669"/>
    <property type="project" value="TreeGrafter"/>
</dbReference>
<keyword evidence="4" id="KW-0694">RNA-binding</keyword>
<keyword evidence="1 4" id="KW-0689">Ribosomal protein</keyword>
<evidence type="ECO:0000256" key="1">
    <source>
        <dbReference type="ARBA" id="ARBA00022980"/>
    </source>
</evidence>
<protein>
    <recommendedName>
        <fullName evidence="4">Small ribosomal subunit protein uS15</fullName>
    </recommendedName>
</protein>
<gene>
    <name evidence="4 6" type="primary">rpsO</name>
    <name evidence="7" type="ORF">GILLIAM_00285</name>
    <name evidence="6" type="ORF">OTSGILL_0460</name>
</gene>
<organism evidence="6 8">
    <name type="scientific">Orientia tsutsugamushi str. Gilliam</name>
    <dbReference type="NCBI Taxonomy" id="1359184"/>
    <lineage>
        <taxon>Bacteria</taxon>
        <taxon>Pseudomonadati</taxon>
        <taxon>Pseudomonadota</taxon>
        <taxon>Alphaproteobacteria</taxon>
        <taxon>Rickettsiales</taxon>
        <taxon>Rickettsiaceae</taxon>
        <taxon>Rickettsieae</taxon>
        <taxon>Orientia</taxon>
    </lineage>
</organism>
<dbReference type="GO" id="GO:0003735">
    <property type="term" value="F:structural constituent of ribosome"/>
    <property type="evidence" value="ECO:0007669"/>
    <property type="project" value="InterPro"/>
</dbReference>
<dbReference type="SUPFAM" id="SSF47060">
    <property type="entry name" value="S15/NS1 RNA-binding domain"/>
    <property type="match status" value="1"/>
</dbReference>
<dbReference type="SMR" id="A0A0F3MDN8"/>